<evidence type="ECO:0000313" key="2">
    <source>
        <dbReference type="EMBL" id="VDL82502.1"/>
    </source>
</evidence>
<reference evidence="2 3" key="2">
    <citation type="submission" date="2018-11" db="EMBL/GenBank/DDBJ databases">
        <authorList>
            <consortium name="Pathogen Informatics"/>
        </authorList>
    </citation>
    <scope>NUCLEOTIDE SEQUENCE [LARGE SCALE GENOMIC DNA]</scope>
</reference>
<dbReference type="WBParaSite" id="NBR_0001877601-mRNA-1">
    <property type="protein sequence ID" value="NBR_0001877601-mRNA-1"/>
    <property type="gene ID" value="NBR_0001877601"/>
</dbReference>
<name>A0A0N4YNG4_NIPBR</name>
<dbReference type="STRING" id="27835.A0A0N4YNG4"/>
<dbReference type="OMA" id="NIVMADY"/>
<evidence type="ECO:0000313" key="4">
    <source>
        <dbReference type="WBParaSite" id="NBR_0001877601-mRNA-1"/>
    </source>
</evidence>
<organism evidence="4">
    <name type="scientific">Nippostrongylus brasiliensis</name>
    <name type="common">Rat hookworm</name>
    <dbReference type="NCBI Taxonomy" id="27835"/>
    <lineage>
        <taxon>Eukaryota</taxon>
        <taxon>Metazoa</taxon>
        <taxon>Ecdysozoa</taxon>
        <taxon>Nematoda</taxon>
        <taxon>Chromadorea</taxon>
        <taxon>Rhabditida</taxon>
        <taxon>Rhabditina</taxon>
        <taxon>Rhabditomorpha</taxon>
        <taxon>Strongyloidea</taxon>
        <taxon>Heligmosomidae</taxon>
        <taxon>Nippostrongylus</taxon>
    </lineage>
</organism>
<gene>
    <name evidence="2" type="ORF">NBR_LOCUS18777</name>
</gene>
<proteinExistence type="predicted"/>
<reference evidence="4" key="1">
    <citation type="submission" date="2017-02" db="UniProtKB">
        <authorList>
            <consortium name="WormBaseParasite"/>
        </authorList>
    </citation>
    <scope>IDENTIFICATION</scope>
</reference>
<evidence type="ECO:0000256" key="1">
    <source>
        <dbReference type="SAM" id="MobiDB-lite"/>
    </source>
</evidence>
<dbReference type="AlphaFoldDB" id="A0A0N4YNG4"/>
<dbReference type="InterPro" id="IPR045700">
    <property type="entry name" value="Rab3GAP1"/>
</dbReference>
<dbReference type="Proteomes" id="UP000271162">
    <property type="component" value="Unassembled WGS sequence"/>
</dbReference>
<protein>
    <submittedName>
        <fullName evidence="4">Rab3 GTPase-activating protein catalytic subunit (inferred by orthology to a C. elegans protein)</fullName>
    </submittedName>
</protein>
<evidence type="ECO:0000313" key="3">
    <source>
        <dbReference type="Proteomes" id="UP000271162"/>
    </source>
</evidence>
<keyword evidence="3" id="KW-1185">Reference proteome</keyword>
<accession>A0A0N4YNG4</accession>
<feature type="compositionally biased region" description="Polar residues" evidence="1">
    <location>
        <begin position="660"/>
        <end position="669"/>
    </location>
</feature>
<feature type="compositionally biased region" description="Polar residues" evidence="1">
    <location>
        <begin position="825"/>
        <end position="846"/>
    </location>
</feature>
<dbReference type="GO" id="GO:0005096">
    <property type="term" value="F:GTPase activator activity"/>
    <property type="evidence" value="ECO:0007669"/>
    <property type="project" value="InterPro"/>
</dbReference>
<feature type="region of interest" description="Disordered" evidence="1">
    <location>
        <begin position="807"/>
        <end position="847"/>
    </location>
</feature>
<sequence>MMLSDIFANFEIEETESSKTRGQACPDQYVAEDHSKGWFLRSDTLRITNAEVERELLYHRAAYFYHHDEFKLAVEEFKALHSDHKHSRTHSVAVIDSVIRCALKIPSYAIDDLLAFLSEYEQCALDYGDQLQYLSLKKDVYACIPGQRAEIIFVDTVCLLCASVDLPEHWLAFGQRKDLTVGANFCLGYTIRASMLLERHLKHAHGFVVDVLRKKLSALNRTLEEMKCSPEQIREAQKMMSSDLRHLEDENDQGDQLRRPAHECRSKVEVYKTEDEIDYMEQEGEGDEVFEIDDFTVITEFERFVVAIEALLQEWGGLLKSCPWQSKSATVSFGETNKLSVKYCYPDLPFETITEQAGSENDGHLPSFAVDISNAEIDFTYHSNVSTMYGVSEYILFAPADQVDDAIMTEDQKNVVFGHIDRQLFFGTSCNKSVVAHFEGSHLRKGQMRHMHLSGLLDLFREHVKCPISLLEADDIRISVQFDYNVKFPSFAPKDSDDSCEAVECYNLPFGSKDEPIEEFKLIVSWPNLKEEVVNENEYHSDLDLLSAFNWSACVEFNYTEGMLDYVLNRIMDLQKSKDALETAFTLLGVQQSQKVFGQLTDGGIQNIRIAGVSNYSITNPGGLALDEVLMPIAKSVVNRCMDKIFDTVEGDDMDDTLRVKQSSGTIPTPGSAKRSSPEPVIMNESSHVPVQRAVDSGNKIYATLRQIKWTPPDSLTWRFAVAFAHASADDVFGPYAFAQIWIEFVQRLRSFYDKTKDLPGMSDVTQPNLSHCLLHQKLEMLQCCISAKRRRHELYDNTKDFGGDEFFDAQSDQSDSESTESDGASKTTSGTASYKTAKASLSQPSGRLHPFGEMRLLKHKDIPIYVPITQVRI</sequence>
<dbReference type="PANTHER" id="PTHR21422:SF9">
    <property type="entry name" value="RAB3 GTPASE-ACTIVATING PROTEIN CATALYTIC SUBUNIT"/>
    <property type="match status" value="1"/>
</dbReference>
<feature type="region of interest" description="Disordered" evidence="1">
    <location>
        <begin position="659"/>
        <end position="680"/>
    </location>
</feature>
<dbReference type="PANTHER" id="PTHR21422">
    <property type="entry name" value="RAB3 GTPASE-ACTIVATING PROTEIN CATALYTIC SUBUNIT"/>
    <property type="match status" value="1"/>
</dbReference>
<dbReference type="EMBL" id="UYSL01023664">
    <property type="protein sequence ID" value="VDL82502.1"/>
    <property type="molecule type" value="Genomic_DNA"/>
</dbReference>